<keyword evidence="3" id="KW-1185">Reference proteome</keyword>
<reference evidence="2" key="1">
    <citation type="submission" date="2020-07" db="EMBL/GenBank/DDBJ databases">
        <title>Multicomponent nature underlies the extraordinary mechanical properties of spider dragline silk.</title>
        <authorList>
            <person name="Kono N."/>
            <person name="Nakamura H."/>
            <person name="Mori M."/>
            <person name="Yoshida Y."/>
            <person name="Ohtoshi R."/>
            <person name="Malay A.D."/>
            <person name="Moran D.A.P."/>
            <person name="Tomita M."/>
            <person name="Numata K."/>
            <person name="Arakawa K."/>
        </authorList>
    </citation>
    <scope>NUCLEOTIDE SEQUENCE</scope>
</reference>
<feature type="compositionally biased region" description="Polar residues" evidence="1">
    <location>
        <begin position="35"/>
        <end position="46"/>
    </location>
</feature>
<organism evidence="2 3">
    <name type="scientific">Trichonephila clavata</name>
    <name type="common">Joro spider</name>
    <name type="synonym">Nephila clavata</name>
    <dbReference type="NCBI Taxonomy" id="2740835"/>
    <lineage>
        <taxon>Eukaryota</taxon>
        <taxon>Metazoa</taxon>
        <taxon>Ecdysozoa</taxon>
        <taxon>Arthropoda</taxon>
        <taxon>Chelicerata</taxon>
        <taxon>Arachnida</taxon>
        <taxon>Araneae</taxon>
        <taxon>Araneomorphae</taxon>
        <taxon>Entelegynae</taxon>
        <taxon>Araneoidea</taxon>
        <taxon>Nephilidae</taxon>
        <taxon>Trichonephila</taxon>
    </lineage>
</organism>
<evidence type="ECO:0000313" key="3">
    <source>
        <dbReference type="Proteomes" id="UP000887116"/>
    </source>
</evidence>
<evidence type="ECO:0000313" key="2">
    <source>
        <dbReference type="EMBL" id="GFQ65056.1"/>
    </source>
</evidence>
<gene>
    <name evidence="2" type="primary">NCL1_50135</name>
    <name evidence="2" type="ORF">TNCT_233611</name>
</gene>
<evidence type="ECO:0000256" key="1">
    <source>
        <dbReference type="SAM" id="MobiDB-lite"/>
    </source>
</evidence>
<dbReference type="OrthoDB" id="10443749at2759"/>
<dbReference type="Proteomes" id="UP000887116">
    <property type="component" value="Unassembled WGS sequence"/>
</dbReference>
<sequence>MHNELKNEDENEVREAVEVINEQMEHSSAIEMPLTPQTPESNHSRTFQNLSPYHSQDECKEDECILSSNEVQEIDDVSNSDCQITENMTVHEISDDIQECNYAEQHKDDVQHSTSEHYSEEMMEQPEIIVELPQVSQPLSQNSQMSSPATPVGNIVSKHTPTPQEMSSMDSEITQQNSVEARSSPPQSYPDCAQLNSTSPYCSNVSVSEQCVNSSRREMIAAAAAAQAAVVQAQAQAHHTNPNNHCINVSNRKRQQHSSGIAQRITNISPSGPVSSLMQSSMVSVNATAVNALFVGPAPNTNNGYMNAMNMSVPCSNSTAVGAQLLDHIWLVCLLQQ</sequence>
<proteinExistence type="predicted"/>
<dbReference type="AlphaFoldDB" id="A0A8X6K878"/>
<feature type="region of interest" description="Disordered" evidence="1">
    <location>
        <begin position="25"/>
        <end position="46"/>
    </location>
</feature>
<name>A0A8X6K878_TRICU</name>
<comment type="caution">
    <text evidence="2">The sequence shown here is derived from an EMBL/GenBank/DDBJ whole genome shotgun (WGS) entry which is preliminary data.</text>
</comment>
<protein>
    <submittedName>
        <fullName evidence="2">Uncharacterized protein</fullName>
    </submittedName>
</protein>
<accession>A0A8X6K878</accession>
<dbReference type="EMBL" id="BMAO01000188">
    <property type="protein sequence ID" value="GFQ65056.1"/>
    <property type="molecule type" value="Genomic_DNA"/>
</dbReference>
<feature type="region of interest" description="Disordered" evidence="1">
    <location>
        <begin position="158"/>
        <end position="189"/>
    </location>
</feature>
<feature type="compositionally biased region" description="Polar residues" evidence="1">
    <location>
        <begin position="158"/>
        <end position="186"/>
    </location>
</feature>